<evidence type="ECO:0000313" key="2">
    <source>
        <dbReference type="EMBL" id="EEX73051.1"/>
    </source>
</evidence>
<proteinExistence type="predicted"/>
<dbReference type="Proteomes" id="UP000003460">
    <property type="component" value="Unassembled WGS sequence"/>
</dbReference>
<sequence>MLFEGIGLDFVALFRHGVHMGLLFEQETFYFGAHTLCAFGYFVAALFFEGIIAFKEDTSK</sequence>
<dbReference type="AlphaFoldDB" id="C9LCU6"/>
<dbReference type="HOGENOM" id="CLU_2937901_0_0_10"/>
<evidence type="ECO:0000313" key="3">
    <source>
        <dbReference type="Proteomes" id="UP000003460"/>
    </source>
</evidence>
<accession>C9LCU6</accession>
<reference evidence="2" key="1">
    <citation type="submission" date="2009-09" db="EMBL/GenBank/DDBJ databases">
        <authorList>
            <person name="Weinstock G."/>
            <person name="Sodergren E."/>
            <person name="Clifton S."/>
            <person name="Fulton L."/>
            <person name="Fulton B."/>
            <person name="Courtney L."/>
            <person name="Fronick C."/>
            <person name="Harrison M."/>
            <person name="Strong C."/>
            <person name="Farmer C."/>
            <person name="Delahaunty K."/>
            <person name="Markovic C."/>
            <person name="Hall O."/>
            <person name="Minx P."/>
            <person name="Tomlinson C."/>
            <person name="Mitreva M."/>
            <person name="Nelson J."/>
            <person name="Hou S."/>
            <person name="Wollam A."/>
            <person name="Pepin K.H."/>
            <person name="Johnson M."/>
            <person name="Bhonagiri V."/>
            <person name="Nash W.E."/>
            <person name="Warren W."/>
            <person name="Chinwalla A."/>
            <person name="Mardis E.R."/>
            <person name="Wilson R.K."/>
        </authorList>
    </citation>
    <scope>NUCLEOTIDE SEQUENCE [LARGE SCALE GENOMIC DNA]</scope>
    <source>
        <strain evidence="2">ATCC 51259</strain>
    </source>
</reference>
<name>C9LCU6_9BACT</name>
<evidence type="ECO:0000256" key="1">
    <source>
        <dbReference type="SAM" id="Phobius"/>
    </source>
</evidence>
<keyword evidence="1" id="KW-0812">Transmembrane</keyword>
<keyword evidence="3" id="KW-1185">Reference proteome</keyword>
<keyword evidence="1" id="KW-0472">Membrane</keyword>
<comment type="caution">
    <text evidence="2">The sequence shown here is derived from an EMBL/GenBank/DDBJ whole genome shotgun (WGS) entry which is preliminary data.</text>
</comment>
<dbReference type="EMBL" id="ACIJ02000001">
    <property type="protein sequence ID" value="EEX73051.1"/>
    <property type="molecule type" value="Genomic_DNA"/>
</dbReference>
<gene>
    <name evidence="2" type="ORF">GCWU000325_00038</name>
</gene>
<dbReference type="STRING" id="626522.GCWU000325_00038"/>
<keyword evidence="1" id="KW-1133">Transmembrane helix</keyword>
<organism evidence="2 3">
    <name type="scientific">Alloprevotella tannerae ATCC 51259</name>
    <dbReference type="NCBI Taxonomy" id="626522"/>
    <lineage>
        <taxon>Bacteria</taxon>
        <taxon>Pseudomonadati</taxon>
        <taxon>Bacteroidota</taxon>
        <taxon>Bacteroidia</taxon>
        <taxon>Bacteroidales</taxon>
        <taxon>Prevotellaceae</taxon>
        <taxon>Alloprevotella</taxon>
    </lineage>
</organism>
<protein>
    <submittedName>
        <fullName evidence="2">Uncharacterized protein</fullName>
    </submittedName>
</protein>
<feature type="transmembrane region" description="Helical" evidence="1">
    <location>
        <begin position="29"/>
        <end position="54"/>
    </location>
</feature>